<feature type="transmembrane region" description="Helical" evidence="1">
    <location>
        <begin position="214"/>
        <end position="238"/>
    </location>
</feature>
<gene>
    <name evidence="2" type="ORF">GH885_05995</name>
</gene>
<dbReference type="AlphaFoldDB" id="A0A6N7QUU6"/>
<feature type="transmembrane region" description="Helical" evidence="1">
    <location>
        <begin position="138"/>
        <end position="162"/>
    </location>
</feature>
<reference evidence="2 3" key="1">
    <citation type="submission" date="2019-10" db="EMBL/GenBank/DDBJ databases">
        <title>Gracilibacillus salitolerans sp. nov., a moderate halophile isolated from a saline soil in northwest China.</title>
        <authorList>
            <person name="Gan L."/>
        </authorList>
    </citation>
    <scope>NUCLEOTIDE SEQUENCE [LARGE SCALE GENOMIC DNA]</scope>
    <source>
        <strain evidence="2 3">TP2-8</strain>
    </source>
</reference>
<keyword evidence="1" id="KW-0812">Transmembrane</keyword>
<accession>A0A6N7QUU6</accession>
<keyword evidence="3" id="KW-1185">Reference proteome</keyword>
<organism evidence="2 3">
    <name type="scientific">Gracilibacillus thailandensis</name>
    <dbReference type="NCBI Taxonomy" id="563735"/>
    <lineage>
        <taxon>Bacteria</taxon>
        <taxon>Bacillati</taxon>
        <taxon>Bacillota</taxon>
        <taxon>Bacilli</taxon>
        <taxon>Bacillales</taxon>
        <taxon>Bacillaceae</taxon>
        <taxon>Gracilibacillus</taxon>
    </lineage>
</organism>
<evidence type="ECO:0000256" key="1">
    <source>
        <dbReference type="SAM" id="Phobius"/>
    </source>
</evidence>
<keyword evidence="1" id="KW-0472">Membrane</keyword>
<feature type="transmembrane region" description="Helical" evidence="1">
    <location>
        <begin position="20"/>
        <end position="37"/>
    </location>
</feature>
<evidence type="ECO:0000313" key="2">
    <source>
        <dbReference type="EMBL" id="MRI65897.1"/>
    </source>
</evidence>
<name>A0A6N7QUU6_9BACI</name>
<dbReference type="Proteomes" id="UP000435187">
    <property type="component" value="Unassembled WGS sequence"/>
</dbReference>
<sequence length="244" mass="28186">MFSMQLVKNEYFKLKRLKIVYAVLVISFVPFIFNTIGMMMSTNMSAWNYYFYVFNQYATLFPSIVFIFSGAFFNNEFKNQTMLNWLSYPQNNFRLIFSKIVAIMTLLLFTSLVNHLIHIITLYTLFNNEVIISEALRMFMSLMLYSLLVILTVPISALIIILTKSFLSVVLIGVGSIFITTIILGAEISLYFPFTFAWRMGMQVYEPSMGYEDTGLHLLGLMMMVLYLAISLGGLSLYSRKLRV</sequence>
<keyword evidence="1" id="KW-1133">Transmembrane helix</keyword>
<dbReference type="Pfam" id="PF12730">
    <property type="entry name" value="ABC2_membrane_4"/>
    <property type="match status" value="1"/>
</dbReference>
<feature type="transmembrane region" description="Helical" evidence="1">
    <location>
        <begin position="49"/>
        <end position="73"/>
    </location>
</feature>
<comment type="caution">
    <text evidence="2">The sequence shown here is derived from an EMBL/GenBank/DDBJ whole genome shotgun (WGS) entry which is preliminary data.</text>
</comment>
<proteinExistence type="predicted"/>
<dbReference type="EMBL" id="WJEE01000009">
    <property type="protein sequence ID" value="MRI65897.1"/>
    <property type="molecule type" value="Genomic_DNA"/>
</dbReference>
<protein>
    <submittedName>
        <fullName evidence="2">ABC transporter permease</fullName>
    </submittedName>
</protein>
<feature type="transmembrane region" description="Helical" evidence="1">
    <location>
        <begin position="169"/>
        <end position="194"/>
    </location>
</feature>
<evidence type="ECO:0000313" key="3">
    <source>
        <dbReference type="Proteomes" id="UP000435187"/>
    </source>
</evidence>
<feature type="transmembrane region" description="Helical" evidence="1">
    <location>
        <begin position="100"/>
        <end position="126"/>
    </location>
</feature>